<evidence type="ECO:0000313" key="2">
    <source>
        <dbReference type="EMBL" id="GJT67492.1"/>
    </source>
</evidence>
<proteinExistence type="predicted"/>
<name>A0ABQ5FY92_9ASTR</name>
<dbReference type="Proteomes" id="UP001151760">
    <property type="component" value="Unassembled WGS sequence"/>
</dbReference>
<feature type="signal peptide" evidence="1">
    <location>
        <begin position="1"/>
        <end position="19"/>
    </location>
</feature>
<comment type="caution">
    <text evidence="2">The sequence shown here is derived from an EMBL/GenBank/DDBJ whole genome shotgun (WGS) entry which is preliminary data.</text>
</comment>
<gene>
    <name evidence="2" type="ORF">Tco_1018972</name>
</gene>
<reference evidence="2" key="2">
    <citation type="submission" date="2022-01" db="EMBL/GenBank/DDBJ databases">
        <authorList>
            <person name="Yamashiro T."/>
            <person name="Shiraishi A."/>
            <person name="Satake H."/>
            <person name="Nakayama K."/>
        </authorList>
    </citation>
    <scope>NUCLEOTIDE SEQUENCE</scope>
</reference>
<reference evidence="2" key="1">
    <citation type="journal article" date="2022" name="Int. J. Mol. Sci.">
        <title>Draft Genome of Tanacetum Coccineum: Genomic Comparison of Closely Related Tanacetum-Family Plants.</title>
        <authorList>
            <person name="Yamashiro T."/>
            <person name="Shiraishi A."/>
            <person name="Nakayama K."/>
            <person name="Satake H."/>
        </authorList>
    </citation>
    <scope>NUCLEOTIDE SEQUENCE</scope>
</reference>
<feature type="chain" id="PRO_5046220507" description="Transmembrane protein" evidence="1">
    <location>
        <begin position="20"/>
        <end position="75"/>
    </location>
</feature>
<accession>A0ABQ5FY92</accession>
<keyword evidence="1" id="KW-0732">Signal</keyword>
<sequence length="75" mass="9034">MWCVASVVMEAVVVWVVRGDDDVVDWNGGGDVDVEWRWRWWRYCVAVVWMVARRSRRKWGRRRWPEKWRGKGVGG</sequence>
<dbReference type="EMBL" id="BQNB010017813">
    <property type="protein sequence ID" value="GJT67492.1"/>
    <property type="molecule type" value="Genomic_DNA"/>
</dbReference>
<evidence type="ECO:0008006" key="4">
    <source>
        <dbReference type="Google" id="ProtNLM"/>
    </source>
</evidence>
<organism evidence="2 3">
    <name type="scientific">Tanacetum coccineum</name>
    <dbReference type="NCBI Taxonomy" id="301880"/>
    <lineage>
        <taxon>Eukaryota</taxon>
        <taxon>Viridiplantae</taxon>
        <taxon>Streptophyta</taxon>
        <taxon>Embryophyta</taxon>
        <taxon>Tracheophyta</taxon>
        <taxon>Spermatophyta</taxon>
        <taxon>Magnoliopsida</taxon>
        <taxon>eudicotyledons</taxon>
        <taxon>Gunneridae</taxon>
        <taxon>Pentapetalae</taxon>
        <taxon>asterids</taxon>
        <taxon>campanulids</taxon>
        <taxon>Asterales</taxon>
        <taxon>Asteraceae</taxon>
        <taxon>Asteroideae</taxon>
        <taxon>Anthemideae</taxon>
        <taxon>Anthemidinae</taxon>
        <taxon>Tanacetum</taxon>
    </lineage>
</organism>
<evidence type="ECO:0000313" key="3">
    <source>
        <dbReference type="Proteomes" id="UP001151760"/>
    </source>
</evidence>
<protein>
    <recommendedName>
        <fullName evidence="4">Transmembrane protein</fullName>
    </recommendedName>
</protein>
<keyword evidence="3" id="KW-1185">Reference proteome</keyword>
<evidence type="ECO:0000256" key="1">
    <source>
        <dbReference type="SAM" id="SignalP"/>
    </source>
</evidence>